<dbReference type="SUPFAM" id="SSF103473">
    <property type="entry name" value="MFS general substrate transporter"/>
    <property type="match status" value="1"/>
</dbReference>
<organism evidence="8 9">
    <name type="scientific">Aspergillus tubingensis (strain CBS 134.48)</name>
    <dbReference type="NCBI Taxonomy" id="767770"/>
    <lineage>
        <taxon>Eukaryota</taxon>
        <taxon>Fungi</taxon>
        <taxon>Dikarya</taxon>
        <taxon>Ascomycota</taxon>
        <taxon>Pezizomycotina</taxon>
        <taxon>Eurotiomycetes</taxon>
        <taxon>Eurotiomycetidae</taxon>
        <taxon>Eurotiales</taxon>
        <taxon>Aspergillaceae</taxon>
        <taxon>Aspergillus</taxon>
        <taxon>Aspergillus subgen. Circumdati</taxon>
    </lineage>
</organism>
<evidence type="ECO:0000313" key="8">
    <source>
        <dbReference type="EMBL" id="OJI83387.1"/>
    </source>
</evidence>
<dbReference type="EMBL" id="KV878204">
    <property type="protein sequence ID" value="OJI83387.1"/>
    <property type="molecule type" value="Genomic_DNA"/>
</dbReference>
<feature type="transmembrane region" description="Helical" evidence="6">
    <location>
        <begin position="290"/>
        <end position="309"/>
    </location>
</feature>
<evidence type="ECO:0000256" key="4">
    <source>
        <dbReference type="ARBA" id="ARBA00023136"/>
    </source>
</evidence>
<dbReference type="InterPro" id="IPR036259">
    <property type="entry name" value="MFS_trans_sf"/>
</dbReference>
<evidence type="ECO:0000259" key="7">
    <source>
        <dbReference type="PROSITE" id="PS50850"/>
    </source>
</evidence>
<dbReference type="InterPro" id="IPR011701">
    <property type="entry name" value="MFS"/>
</dbReference>
<dbReference type="Proteomes" id="UP000184304">
    <property type="component" value="Unassembled WGS sequence"/>
</dbReference>
<keyword evidence="2 6" id="KW-0812">Transmembrane</keyword>
<feature type="transmembrane region" description="Helical" evidence="6">
    <location>
        <begin position="463"/>
        <end position="483"/>
    </location>
</feature>
<dbReference type="Gene3D" id="1.20.1250.20">
    <property type="entry name" value="MFS general substrate transporter like domains"/>
    <property type="match status" value="1"/>
</dbReference>
<evidence type="ECO:0000256" key="3">
    <source>
        <dbReference type="ARBA" id="ARBA00022989"/>
    </source>
</evidence>
<dbReference type="AlphaFoldDB" id="A0A1L9N227"/>
<feature type="transmembrane region" description="Helical" evidence="6">
    <location>
        <begin position="429"/>
        <end position="451"/>
    </location>
</feature>
<evidence type="ECO:0000256" key="6">
    <source>
        <dbReference type="SAM" id="Phobius"/>
    </source>
</evidence>
<keyword evidence="4 6" id="KW-0472">Membrane</keyword>
<feature type="transmembrane region" description="Helical" evidence="6">
    <location>
        <begin position="187"/>
        <end position="207"/>
    </location>
</feature>
<dbReference type="InterPro" id="IPR020846">
    <property type="entry name" value="MFS_dom"/>
</dbReference>
<feature type="transmembrane region" description="Helical" evidence="6">
    <location>
        <begin position="401"/>
        <end position="422"/>
    </location>
</feature>
<protein>
    <recommendedName>
        <fullName evidence="7">Major facilitator superfamily (MFS) profile domain-containing protein</fullName>
    </recommendedName>
</protein>
<dbReference type="CDD" id="cd17323">
    <property type="entry name" value="MFS_Tpo1_MDR_like"/>
    <property type="match status" value="1"/>
</dbReference>
<feature type="transmembrane region" description="Helical" evidence="6">
    <location>
        <begin position="153"/>
        <end position="175"/>
    </location>
</feature>
<feature type="transmembrane region" description="Helical" evidence="6">
    <location>
        <begin position="329"/>
        <end position="349"/>
    </location>
</feature>
<sequence length="500" mass="54698">MAEKEDAINTHPNETPNSQSPSSGALTELPPSEQDPNLVTWNGPEDPGHPRNWPSGKKWATLVPMSLFTFLTSMSSAIMAPALDKIQQDLHFSSSTMGVISLSVYLLGVAIVPLFTAPLSEIFGRMIVLQATDILFIAFNTLCGISRTPNQLIGLRFLAGLGGAGANTMGAGLTTDLFEPNKRGSALSLYLLAPSLGMTVGPIAGGFLVQYTTWPWCFYLVSLVAGAVQVFGLPFFRETYAPVLLQRRCKRLRETTQNLNLYTHHDSVSLPHLLRLSLVRPTKLITTQPVVQVWSLYCAYIYGILYLLISSFPNVWTDIYRESVSIGSLNYISLFLGMAFASQVGMRLANRSYRKLCSQHGGRSLPEFRLPALMIGAVIIPIGLLWYGWSARPNVHWIMPNIGAAIYGAGALHEIQCIVGYIMDTYPKYASSAVAAVMFVRSLLSFALPLAAPRLYGDLGLGWGNTLLALIAVVVGIPAPILLKRYGVALRRRSPYARDD</sequence>
<evidence type="ECO:0000256" key="2">
    <source>
        <dbReference type="ARBA" id="ARBA00022692"/>
    </source>
</evidence>
<dbReference type="GO" id="GO:0016020">
    <property type="term" value="C:membrane"/>
    <property type="evidence" value="ECO:0007669"/>
    <property type="project" value="UniProtKB-SubCell"/>
</dbReference>
<feature type="domain" description="Major facilitator superfamily (MFS) profile" evidence="7">
    <location>
        <begin position="61"/>
        <end position="487"/>
    </location>
</feature>
<dbReference type="PANTHER" id="PTHR23502:SF60">
    <property type="entry name" value="MAJOR FACILITATOR SUPERFAMILY (MFS) PROFILE DOMAIN-CONTAINING PROTEIN-RELATED"/>
    <property type="match status" value="1"/>
</dbReference>
<feature type="transmembrane region" description="Helical" evidence="6">
    <location>
        <begin position="127"/>
        <end position="147"/>
    </location>
</feature>
<dbReference type="GO" id="GO:0022857">
    <property type="term" value="F:transmembrane transporter activity"/>
    <property type="evidence" value="ECO:0007669"/>
    <property type="project" value="InterPro"/>
</dbReference>
<dbReference type="PANTHER" id="PTHR23502">
    <property type="entry name" value="MAJOR FACILITATOR SUPERFAMILY"/>
    <property type="match status" value="1"/>
</dbReference>
<dbReference type="STRING" id="767770.A0A1L9N227"/>
<dbReference type="OMA" id="WCFYVVS"/>
<name>A0A1L9N227_ASPTC</name>
<dbReference type="Pfam" id="PF07690">
    <property type="entry name" value="MFS_1"/>
    <property type="match status" value="1"/>
</dbReference>
<gene>
    <name evidence="8" type="ORF">ASPTUDRAFT_124270</name>
</gene>
<evidence type="ECO:0000256" key="1">
    <source>
        <dbReference type="ARBA" id="ARBA00004141"/>
    </source>
</evidence>
<feature type="compositionally biased region" description="Polar residues" evidence="5">
    <location>
        <begin position="10"/>
        <end position="25"/>
    </location>
</feature>
<keyword evidence="3 6" id="KW-1133">Transmembrane helix</keyword>
<feature type="transmembrane region" description="Helical" evidence="6">
    <location>
        <begin position="59"/>
        <end position="83"/>
    </location>
</feature>
<feature type="transmembrane region" description="Helical" evidence="6">
    <location>
        <begin position="213"/>
        <end position="236"/>
    </location>
</feature>
<feature type="region of interest" description="Disordered" evidence="5">
    <location>
        <begin position="1"/>
        <end position="53"/>
    </location>
</feature>
<dbReference type="FunFam" id="1.20.1250.20:FF:000011">
    <property type="entry name" value="MFS multidrug transporter, putative"/>
    <property type="match status" value="1"/>
</dbReference>
<evidence type="ECO:0000256" key="5">
    <source>
        <dbReference type="SAM" id="MobiDB-lite"/>
    </source>
</evidence>
<proteinExistence type="predicted"/>
<dbReference type="VEuPathDB" id="FungiDB:ASPTUDRAFT_124270"/>
<dbReference type="OrthoDB" id="6770063at2759"/>
<reference evidence="9" key="1">
    <citation type="journal article" date="2017" name="Genome Biol.">
        <title>Comparative genomics reveals high biological diversity and specific adaptations in the industrially and medically important fungal genus Aspergillus.</title>
        <authorList>
            <person name="de Vries R.P."/>
            <person name="Riley R."/>
            <person name="Wiebenga A."/>
            <person name="Aguilar-Osorio G."/>
            <person name="Amillis S."/>
            <person name="Uchima C.A."/>
            <person name="Anderluh G."/>
            <person name="Asadollahi M."/>
            <person name="Askin M."/>
            <person name="Barry K."/>
            <person name="Battaglia E."/>
            <person name="Bayram O."/>
            <person name="Benocci T."/>
            <person name="Braus-Stromeyer S.A."/>
            <person name="Caldana C."/>
            <person name="Canovas D."/>
            <person name="Cerqueira G.C."/>
            <person name="Chen F."/>
            <person name="Chen W."/>
            <person name="Choi C."/>
            <person name="Clum A."/>
            <person name="Dos Santos R.A."/>
            <person name="Damasio A.R."/>
            <person name="Diallinas G."/>
            <person name="Emri T."/>
            <person name="Fekete E."/>
            <person name="Flipphi M."/>
            <person name="Freyberg S."/>
            <person name="Gallo A."/>
            <person name="Gournas C."/>
            <person name="Habgood R."/>
            <person name="Hainaut M."/>
            <person name="Harispe M.L."/>
            <person name="Henrissat B."/>
            <person name="Hilden K.S."/>
            <person name="Hope R."/>
            <person name="Hossain A."/>
            <person name="Karabika E."/>
            <person name="Karaffa L."/>
            <person name="Karanyi Z."/>
            <person name="Krasevec N."/>
            <person name="Kuo A."/>
            <person name="Kusch H."/>
            <person name="LaButti K."/>
            <person name="Lagendijk E.L."/>
            <person name="Lapidus A."/>
            <person name="Levasseur A."/>
            <person name="Lindquist E."/>
            <person name="Lipzen A."/>
            <person name="Logrieco A.F."/>
            <person name="MacCabe A."/>
            <person name="Maekelae M.R."/>
            <person name="Malavazi I."/>
            <person name="Melin P."/>
            <person name="Meyer V."/>
            <person name="Mielnichuk N."/>
            <person name="Miskei M."/>
            <person name="Molnar A.P."/>
            <person name="Mule G."/>
            <person name="Ngan C.Y."/>
            <person name="Orejas M."/>
            <person name="Orosz E."/>
            <person name="Ouedraogo J.P."/>
            <person name="Overkamp K.M."/>
            <person name="Park H.-S."/>
            <person name="Perrone G."/>
            <person name="Piumi F."/>
            <person name="Punt P.J."/>
            <person name="Ram A.F."/>
            <person name="Ramon A."/>
            <person name="Rauscher S."/>
            <person name="Record E."/>
            <person name="Riano-Pachon D.M."/>
            <person name="Robert V."/>
            <person name="Roehrig J."/>
            <person name="Ruller R."/>
            <person name="Salamov A."/>
            <person name="Salih N.S."/>
            <person name="Samson R.A."/>
            <person name="Sandor E."/>
            <person name="Sanguinetti M."/>
            <person name="Schuetze T."/>
            <person name="Sepcic K."/>
            <person name="Shelest E."/>
            <person name="Sherlock G."/>
            <person name="Sophianopoulou V."/>
            <person name="Squina F.M."/>
            <person name="Sun H."/>
            <person name="Susca A."/>
            <person name="Todd R.B."/>
            <person name="Tsang A."/>
            <person name="Unkles S.E."/>
            <person name="van de Wiele N."/>
            <person name="van Rossen-Uffink D."/>
            <person name="Oliveira J.V."/>
            <person name="Vesth T.C."/>
            <person name="Visser J."/>
            <person name="Yu J.-H."/>
            <person name="Zhou M."/>
            <person name="Andersen M.R."/>
            <person name="Archer D.B."/>
            <person name="Baker S.E."/>
            <person name="Benoit I."/>
            <person name="Brakhage A.A."/>
            <person name="Braus G.H."/>
            <person name="Fischer R."/>
            <person name="Frisvad J.C."/>
            <person name="Goldman G.H."/>
            <person name="Houbraken J."/>
            <person name="Oakley B."/>
            <person name="Pocsi I."/>
            <person name="Scazzocchio C."/>
            <person name="Seiboth B."/>
            <person name="vanKuyk P.A."/>
            <person name="Wortman J."/>
            <person name="Dyer P.S."/>
            <person name="Grigoriev I.V."/>
        </authorList>
    </citation>
    <scope>NUCLEOTIDE SEQUENCE [LARGE SCALE GENOMIC DNA]</scope>
    <source>
        <strain evidence="9">CBS 134.48</strain>
    </source>
</reference>
<accession>A0A1L9N227</accession>
<feature type="transmembrane region" description="Helical" evidence="6">
    <location>
        <begin position="95"/>
        <end position="115"/>
    </location>
</feature>
<feature type="transmembrane region" description="Helical" evidence="6">
    <location>
        <begin position="370"/>
        <end position="389"/>
    </location>
</feature>
<dbReference type="PROSITE" id="PS50850">
    <property type="entry name" value="MFS"/>
    <property type="match status" value="1"/>
</dbReference>
<keyword evidence="9" id="KW-1185">Reference proteome</keyword>
<evidence type="ECO:0000313" key="9">
    <source>
        <dbReference type="Proteomes" id="UP000184304"/>
    </source>
</evidence>
<comment type="subcellular location">
    <subcellularLocation>
        <location evidence="1">Membrane</location>
        <topology evidence="1">Multi-pass membrane protein</topology>
    </subcellularLocation>
</comment>